<sequence length="29" mass="3444">MIILTENKIAFEGKHDFDEIVVYAFYSCF</sequence>
<proteinExistence type="predicted"/>
<keyword evidence="2" id="KW-1185">Reference proteome</keyword>
<accession>A0A6N4XA70</accession>
<dbReference type="AlphaFoldDB" id="A0A6N4XA70"/>
<dbReference type="EMBL" id="CACVBR010000021">
    <property type="protein sequence ID" value="CAA7196291.1"/>
    <property type="molecule type" value="Genomic_DNA"/>
</dbReference>
<protein>
    <submittedName>
        <fullName evidence="1">Uncharacterized protein</fullName>
    </submittedName>
</protein>
<reference evidence="1 2" key="1">
    <citation type="submission" date="2020-01" db="EMBL/GenBank/DDBJ databases">
        <authorList>
            <person name="Rodrigo-Torres L."/>
            <person name="Arahal R. D."/>
            <person name="Lucena T."/>
        </authorList>
    </citation>
    <scope>NUCLEOTIDE SEQUENCE [LARGE SCALE GENOMIC DNA]</scope>
    <source>
        <strain evidence="1 2">CECT 9293</strain>
    </source>
</reference>
<gene>
    <name evidence="1" type="ORF">CHRY9293_02397</name>
</gene>
<dbReference type="Proteomes" id="UP000445144">
    <property type="component" value="Unassembled WGS sequence"/>
</dbReference>
<evidence type="ECO:0000313" key="1">
    <source>
        <dbReference type="EMBL" id="CAA7196291.1"/>
    </source>
</evidence>
<organism evidence="1 2">
    <name type="scientific">Chryseobacterium potabilaquae</name>
    <dbReference type="NCBI Taxonomy" id="2675057"/>
    <lineage>
        <taxon>Bacteria</taxon>
        <taxon>Pseudomonadati</taxon>
        <taxon>Bacteroidota</taxon>
        <taxon>Flavobacteriia</taxon>
        <taxon>Flavobacteriales</taxon>
        <taxon>Weeksellaceae</taxon>
        <taxon>Chryseobacterium group</taxon>
        <taxon>Chryseobacterium</taxon>
    </lineage>
</organism>
<name>A0A6N4XA70_9FLAO</name>
<evidence type="ECO:0000313" key="2">
    <source>
        <dbReference type="Proteomes" id="UP000445144"/>
    </source>
</evidence>